<proteinExistence type="predicted"/>
<dbReference type="Pfam" id="PF17800">
    <property type="entry name" value="NPL"/>
    <property type="match status" value="1"/>
</dbReference>
<dbReference type="InterPro" id="IPR041232">
    <property type="entry name" value="NPL"/>
</dbReference>
<comment type="caution">
    <text evidence="3">The sequence shown here is derived from an EMBL/GenBank/DDBJ whole genome shotgun (WGS) entry which is preliminary data.</text>
</comment>
<dbReference type="SUPFAM" id="SSF69203">
    <property type="entry name" value="Nucleoplasmin-like core domain"/>
    <property type="match status" value="1"/>
</dbReference>
<evidence type="ECO:0000313" key="3">
    <source>
        <dbReference type="EMBL" id="CAI3985281.1"/>
    </source>
</evidence>
<feature type="domain" description="Nucleoplasmin-like" evidence="2">
    <location>
        <begin position="3"/>
        <end position="91"/>
    </location>
</feature>
<dbReference type="Gene3D" id="2.60.120.340">
    <property type="entry name" value="Nucleoplasmin core domain"/>
    <property type="match status" value="1"/>
</dbReference>
<dbReference type="EMBL" id="CAMXCT020000975">
    <property type="protein sequence ID" value="CAL1138656.1"/>
    <property type="molecule type" value="Genomic_DNA"/>
</dbReference>
<gene>
    <name evidence="3" type="ORF">C1SCF055_LOCUS12748</name>
</gene>
<evidence type="ECO:0000313" key="4">
    <source>
        <dbReference type="EMBL" id="CAL1138656.1"/>
    </source>
</evidence>
<dbReference type="OrthoDB" id="1902587at2759"/>
<keyword evidence="6" id="KW-1185">Reference proteome</keyword>
<reference evidence="4" key="2">
    <citation type="submission" date="2024-04" db="EMBL/GenBank/DDBJ databases">
        <authorList>
            <person name="Chen Y."/>
            <person name="Shah S."/>
            <person name="Dougan E. K."/>
            <person name="Thang M."/>
            <person name="Chan C."/>
        </authorList>
    </citation>
    <scope>NUCLEOTIDE SEQUENCE [LARGE SCALE GENOMIC DNA]</scope>
</reference>
<name>A0A9P1FRB6_9DINO</name>
<organism evidence="3">
    <name type="scientific">Cladocopium goreaui</name>
    <dbReference type="NCBI Taxonomy" id="2562237"/>
    <lineage>
        <taxon>Eukaryota</taxon>
        <taxon>Sar</taxon>
        <taxon>Alveolata</taxon>
        <taxon>Dinophyceae</taxon>
        <taxon>Suessiales</taxon>
        <taxon>Symbiodiniaceae</taxon>
        <taxon>Cladocopium</taxon>
    </lineage>
</organism>
<sequence>MSFWGCTLKPGGKYQLKEDSGGDVLHLSQACLHQPQGGKNFLQVIEGSNTYAIACLQKDKSEFASFDLFFKTGSCSFHNKGTSEIHLTGYFEPDGMPDDLEDEESEEEEEEEEEVEPTPKKQKKK</sequence>
<protein>
    <submittedName>
        <fullName evidence="5">Nucleoplasmin-like domain-containing protein</fullName>
    </submittedName>
</protein>
<evidence type="ECO:0000313" key="5">
    <source>
        <dbReference type="EMBL" id="CAL4772593.1"/>
    </source>
</evidence>
<dbReference type="EMBL" id="CAMXCT010000975">
    <property type="protein sequence ID" value="CAI3985281.1"/>
    <property type="molecule type" value="Genomic_DNA"/>
</dbReference>
<dbReference type="EMBL" id="CAMXCT030000975">
    <property type="protein sequence ID" value="CAL4772593.1"/>
    <property type="molecule type" value="Genomic_DNA"/>
</dbReference>
<evidence type="ECO:0000259" key="2">
    <source>
        <dbReference type="Pfam" id="PF17800"/>
    </source>
</evidence>
<accession>A0A9P1FRB6</accession>
<reference evidence="3" key="1">
    <citation type="submission" date="2022-10" db="EMBL/GenBank/DDBJ databases">
        <authorList>
            <person name="Chen Y."/>
            <person name="Dougan E. K."/>
            <person name="Chan C."/>
            <person name="Rhodes N."/>
            <person name="Thang M."/>
        </authorList>
    </citation>
    <scope>NUCLEOTIDE SEQUENCE</scope>
</reference>
<feature type="compositionally biased region" description="Acidic residues" evidence="1">
    <location>
        <begin position="95"/>
        <end position="116"/>
    </location>
</feature>
<dbReference type="Proteomes" id="UP001152797">
    <property type="component" value="Unassembled WGS sequence"/>
</dbReference>
<feature type="region of interest" description="Disordered" evidence="1">
    <location>
        <begin position="88"/>
        <end position="125"/>
    </location>
</feature>
<dbReference type="InterPro" id="IPR036824">
    <property type="entry name" value="Nucleoplasmin_core_dom_sf"/>
</dbReference>
<dbReference type="AlphaFoldDB" id="A0A9P1FRB6"/>
<evidence type="ECO:0000313" key="6">
    <source>
        <dbReference type="Proteomes" id="UP001152797"/>
    </source>
</evidence>
<evidence type="ECO:0000256" key="1">
    <source>
        <dbReference type="SAM" id="MobiDB-lite"/>
    </source>
</evidence>